<accession>A0A9P4LI18</accession>
<feature type="region of interest" description="Disordered" evidence="1">
    <location>
        <begin position="522"/>
        <end position="556"/>
    </location>
</feature>
<evidence type="ECO:0000313" key="2">
    <source>
        <dbReference type="EMBL" id="KAF2026043.1"/>
    </source>
</evidence>
<proteinExistence type="predicted"/>
<organism evidence="2 3">
    <name type="scientific">Setomelanomma holmii</name>
    <dbReference type="NCBI Taxonomy" id="210430"/>
    <lineage>
        <taxon>Eukaryota</taxon>
        <taxon>Fungi</taxon>
        <taxon>Dikarya</taxon>
        <taxon>Ascomycota</taxon>
        <taxon>Pezizomycotina</taxon>
        <taxon>Dothideomycetes</taxon>
        <taxon>Pleosporomycetidae</taxon>
        <taxon>Pleosporales</taxon>
        <taxon>Pleosporineae</taxon>
        <taxon>Phaeosphaeriaceae</taxon>
        <taxon>Setomelanomma</taxon>
    </lineage>
</organism>
<dbReference type="AlphaFoldDB" id="A0A9P4LI18"/>
<reference evidence="2" key="1">
    <citation type="journal article" date="2020" name="Stud. Mycol.">
        <title>101 Dothideomycetes genomes: a test case for predicting lifestyles and emergence of pathogens.</title>
        <authorList>
            <person name="Haridas S."/>
            <person name="Albert R."/>
            <person name="Binder M."/>
            <person name="Bloem J."/>
            <person name="Labutti K."/>
            <person name="Salamov A."/>
            <person name="Andreopoulos B."/>
            <person name="Baker S."/>
            <person name="Barry K."/>
            <person name="Bills G."/>
            <person name="Bluhm B."/>
            <person name="Cannon C."/>
            <person name="Castanera R."/>
            <person name="Culley D."/>
            <person name="Daum C."/>
            <person name="Ezra D."/>
            <person name="Gonzalez J."/>
            <person name="Henrissat B."/>
            <person name="Kuo A."/>
            <person name="Liang C."/>
            <person name="Lipzen A."/>
            <person name="Lutzoni F."/>
            <person name="Magnuson J."/>
            <person name="Mondo S."/>
            <person name="Nolan M."/>
            <person name="Ohm R."/>
            <person name="Pangilinan J."/>
            <person name="Park H.-J."/>
            <person name="Ramirez L."/>
            <person name="Alfaro M."/>
            <person name="Sun H."/>
            <person name="Tritt A."/>
            <person name="Yoshinaga Y."/>
            <person name="Zwiers L.-H."/>
            <person name="Turgeon B."/>
            <person name="Goodwin S."/>
            <person name="Spatafora J."/>
            <person name="Crous P."/>
            <person name="Grigoriev I."/>
        </authorList>
    </citation>
    <scope>NUCLEOTIDE SEQUENCE</scope>
    <source>
        <strain evidence="2">CBS 110217</strain>
    </source>
</reference>
<evidence type="ECO:0000256" key="1">
    <source>
        <dbReference type="SAM" id="MobiDB-lite"/>
    </source>
</evidence>
<keyword evidence="3" id="KW-1185">Reference proteome</keyword>
<sequence>MSMSGLSRSTSATPSSDPMTPSLESPSTRRSAHRLMSGGLRHFVAKHRVRGPEFEMLTPPSHQVTPASPPPTISKLAKAFVDSLTARQLSNFLVWALYYDVVESPTPSDSWYDAVEPMQMHGWIALGDFLSKFSKTMDTGYGLDLVVLDAICDRMQLQRSTVHSLLIQFADPVKMNFSTIASIVNSRAKEGKPEIEVLQEVQAKLQELHKLASHLKPEENTIYNVWHAIVLKRLRGFFHAVIEPRTANLLSDKPLITAATNENLPKEVKDGIKLKYMYEVIQLERNVPLHRYGMQQNVPALSLMTPPSSPPDAQPAQDLNDAERAPKHGIQLMEENHQLRAQVTSLRYDLEKLHESNNKLARKVATLARTQPLDYQQPPEKDEQPTTPRSQASSSNEEQEPNPHLQVPHPRPQARPRPLSHNAGEKLTSDLQPKLHTSSHKRQHSEILSWIYHDVFTPFETPPSPPIRLSNPISGELLDPSHAAKTAAARGRGISYGAGAARRSGMVFTEGQKELLAAIREGTPQVSEEGGDGEDVNGMAEMGISTPVGWRRSRSQ</sequence>
<feature type="region of interest" description="Disordered" evidence="1">
    <location>
        <begin position="368"/>
        <end position="425"/>
    </location>
</feature>
<feature type="compositionally biased region" description="Polar residues" evidence="1">
    <location>
        <begin position="385"/>
        <end position="396"/>
    </location>
</feature>
<feature type="region of interest" description="Disordered" evidence="1">
    <location>
        <begin position="1"/>
        <end position="32"/>
    </location>
</feature>
<evidence type="ECO:0000313" key="3">
    <source>
        <dbReference type="Proteomes" id="UP000799777"/>
    </source>
</evidence>
<comment type="caution">
    <text evidence="2">The sequence shown here is derived from an EMBL/GenBank/DDBJ whole genome shotgun (WGS) entry which is preliminary data.</text>
</comment>
<dbReference type="Proteomes" id="UP000799777">
    <property type="component" value="Unassembled WGS sequence"/>
</dbReference>
<feature type="compositionally biased region" description="Polar residues" evidence="1">
    <location>
        <begin position="1"/>
        <end position="29"/>
    </location>
</feature>
<name>A0A9P4LI18_9PLEO</name>
<dbReference type="EMBL" id="ML978250">
    <property type="protein sequence ID" value="KAF2026043.1"/>
    <property type="molecule type" value="Genomic_DNA"/>
</dbReference>
<dbReference type="OrthoDB" id="3792038at2759"/>
<protein>
    <submittedName>
        <fullName evidence="2">Uncharacterized protein</fullName>
    </submittedName>
</protein>
<gene>
    <name evidence="2" type="ORF">EK21DRAFT_74972</name>
</gene>
<feature type="region of interest" description="Disordered" evidence="1">
    <location>
        <begin position="300"/>
        <end position="319"/>
    </location>
</feature>